<keyword evidence="6 15" id="KW-0552">Olfaction</keyword>
<dbReference type="EMBL" id="CM004470">
    <property type="protein sequence ID" value="OCT90743.1"/>
    <property type="molecule type" value="Genomic_DNA"/>
</dbReference>
<keyword evidence="4 15" id="KW-0716">Sensory transduction</keyword>
<dbReference type="OMA" id="YSITICE"/>
<evidence type="ECO:0000256" key="9">
    <source>
        <dbReference type="ARBA" id="ARBA00023136"/>
    </source>
</evidence>
<evidence type="ECO:0000256" key="11">
    <source>
        <dbReference type="ARBA" id="ARBA00023170"/>
    </source>
</evidence>
<dbReference type="PRINTS" id="PR00245">
    <property type="entry name" value="OLFACTORYR"/>
</dbReference>
<dbReference type="PROSITE" id="PS50262">
    <property type="entry name" value="G_PROTEIN_RECEP_F1_2"/>
    <property type="match status" value="1"/>
</dbReference>
<evidence type="ECO:0000256" key="8">
    <source>
        <dbReference type="ARBA" id="ARBA00023040"/>
    </source>
</evidence>
<dbReference type="InterPro" id="IPR050939">
    <property type="entry name" value="Olfactory_GPCR1"/>
</dbReference>
<feature type="transmembrane region" description="Helical" evidence="15">
    <location>
        <begin position="273"/>
        <end position="292"/>
    </location>
</feature>
<evidence type="ECO:0000256" key="3">
    <source>
        <dbReference type="ARBA" id="ARBA00022475"/>
    </source>
</evidence>
<organism evidence="17 18">
    <name type="scientific">Xenopus laevis</name>
    <name type="common">African clawed frog</name>
    <dbReference type="NCBI Taxonomy" id="8355"/>
    <lineage>
        <taxon>Eukaryota</taxon>
        <taxon>Metazoa</taxon>
        <taxon>Chordata</taxon>
        <taxon>Craniata</taxon>
        <taxon>Vertebrata</taxon>
        <taxon>Euteleostomi</taxon>
        <taxon>Amphibia</taxon>
        <taxon>Batrachia</taxon>
        <taxon>Anura</taxon>
        <taxon>Pipoidea</taxon>
        <taxon>Pipidae</taxon>
        <taxon>Xenopodinae</taxon>
        <taxon>Xenopus</taxon>
        <taxon>Xenopus</taxon>
    </lineage>
</organism>
<feature type="transmembrane region" description="Helical" evidence="15">
    <location>
        <begin position="142"/>
        <end position="165"/>
    </location>
</feature>
<keyword evidence="7 15" id="KW-1133">Transmembrane helix</keyword>
<evidence type="ECO:0000256" key="14">
    <source>
        <dbReference type="RuleBase" id="RU000688"/>
    </source>
</evidence>
<evidence type="ECO:0000313" key="17">
    <source>
        <dbReference type="EMBL" id="OCT90743.1"/>
    </source>
</evidence>
<evidence type="ECO:0000313" key="18">
    <source>
        <dbReference type="Proteomes" id="UP000694892"/>
    </source>
</evidence>
<dbReference type="PANTHER" id="PTHR24242">
    <property type="entry name" value="G-PROTEIN COUPLED RECEPTOR"/>
    <property type="match status" value="1"/>
</dbReference>
<keyword evidence="13 14" id="KW-0807">Transducer</keyword>
<evidence type="ECO:0000256" key="10">
    <source>
        <dbReference type="ARBA" id="ARBA00023157"/>
    </source>
</evidence>
<feature type="transmembrane region" description="Helical" evidence="15">
    <location>
        <begin position="243"/>
        <end position="261"/>
    </location>
</feature>
<dbReference type="InterPro" id="IPR000725">
    <property type="entry name" value="Olfact_rcpt"/>
</dbReference>
<evidence type="ECO:0000256" key="4">
    <source>
        <dbReference type="ARBA" id="ARBA00022606"/>
    </source>
</evidence>
<keyword evidence="12" id="KW-0325">Glycoprotein</keyword>
<feature type="transmembrane region" description="Helical" evidence="15">
    <location>
        <begin position="200"/>
        <end position="222"/>
    </location>
</feature>
<dbReference type="GO" id="GO:0005886">
    <property type="term" value="C:plasma membrane"/>
    <property type="evidence" value="ECO:0007669"/>
    <property type="project" value="UniProtKB-SubCell"/>
</dbReference>
<dbReference type="Pfam" id="PF13853">
    <property type="entry name" value="7tm_4"/>
    <property type="match status" value="1"/>
</dbReference>
<reference evidence="18" key="1">
    <citation type="journal article" date="2016" name="Nature">
        <title>Genome evolution in the allotetraploid frog Xenopus laevis.</title>
        <authorList>
            <person name="Session A.M."/>
            <person name="Uno Y."/>
            <person name="Kwon T."/>
            <person name="Chapman J.A."/>
            <person name="Toyoda A."/>
            <person name="Takahashi S."/>
            <person name="Fukui A."/>
            <person name="Hikosaka A."/>
            <person name="Suzuki A."/>
            <person name="Kondo M."/>
            <person name="van Heeringen S.J."/>
            <person name="Quigley I."/>
            <person name="Heinz S."/>
            <person name="Ogino H."/>
            <person name="Ochi H."/>
            <person name="Hellsten U."/>
            <person name="Lyons J.B."/>
            <person name="Simakov O."/>
            <person name="Putnam N."/>
            <person name="Stites J."/>
            <person name="Kuroki Y."/>
            <person name="Tanaka T."/>
            <person name="Michiue T."/>
            <person name="Watanabe M."/>
            <person name="Bogdanovic O."/>
            <person name="Lister R."/>
            <person name="Georgiou G."/>
            <person name="Paranjpe S.S."/>
            <person name="van Kruijsbergen I."/>
            <person name="Shu S."/>
            <person name="Carlson J."/>
            <person name="Kinoshita T."/>
            <person name="Ohta Y."/>
            <person name="Mawaribuchi S."/>
            <person name="Jenkins J."/>
            <person name="Grimwood J."/>
            <person name="Schmutz J."/>
            <person name="Mitros T."/>
            <person name="Mozaffari S.V."/>
            <person name="Suzuki Y."/>
            <person name="Haramoto Y."/>
            <person name="Yamamoto T.S."/>
            <person name="Takagi C."/>
            <person name="Heald R."/>
            <person name="Miller K."/>
            <person name="Haudenschild C."/>
            <person name="Kitzman J."/>
            <person name="Nakayama T."/>
            <person name="Izutsu Y."/>
            <person name="Robert J."/>
            <person name="Fortriede J."/>
            <person name="Burns K."/>
            <person name="Lotay V."/>
            <person name="Karimi K."/>
            <person name="Yasuoka Y."/>
            <person name="Dichmann D.S."/>
            <person name="Flajnik M.F."/>
            <person name="Houston D.W."/>
            <person name="Shendure J."/>
            <person name="DuPasquier L."/>
            <person name="Vize P.D."/>
            <person name="Zorn A.M."/>
            <person name="Ito M."/>
            <person name="Marcotte E.M."/>
            <person name="Wallingford J.B."/>
            <person name="Ito Y."/>
            <person name="Asashima M."/>
            <person name="Ueno N."/>
            <person name="Matsuda Y."/>
            <person name="Veenstra G.J."/>
            <person name="Fujiyama A."/>
            <person name="Harland R.M."/>
            <person name="Taira M."/>
            <person name="Rokhsar D.S."/>
        </authorList>
    </citation>
    <scope>NUCLEOTIDE SEQUENCE [LARGE SCALE GENOMIC DNA]</scope>
    <source>
        <strain evidence="18">J</strain>
    </source>
</reference>
<name>A0A974DEX5_XENLA</name>
<keyword evidence="5 14" id="KW-0812">Transmembrane</keyword>
<dbReference type="FunFam" id="1.10.1220.70:FF:000001">
    <property type="entry name" value="Olfactory receptor"/>
    <property type="match status" value="1"/>
</dbReference>
<dbReference type="InterPro" id="IPR017452">
    <property type="entry name" value="GPCR_Rhodpsn_7TM"/>
</dbReference>
<comment type="similarity">
    <text evidence="2 14">Belongs to the G-protein coupled receptor 1 family.</text>
</comment>
<feature type="domain" description="G-protein coupled receptors family 1 profile" evidence="16">
    <location>
        <begin position="41"/>
        <end position="290"/>
    </location>
</feature>
<dbReference type="GO" id="GO:0004984">
    <property type="term" value="F:olfactory receptor activity"/>
    <property type="evidence" value="ECO:0007669"/>
    <property type="project" value="InterPro"/>
</dbReference>
<sequence>MTETNQTSAFDIIILGFEGPTQFRTLLSVILFLLYSMTLGMNSLIIVLVLIRHRLHSPMYFFLCHLSITDIIVPSTIVPNLLYVTLLDRGTIPFSNCLSQMFFFGIATDAECLILTVMSYDRYLAICRPLHYMPIMSLKLQILLVTSCWFVAFSLALMVVCHVLVLQFCDSNIINHLFCDLNPLLKLSCSDTFVVNMEVLVTGTLILVLACVLIVVTYIWIFHSILGNSTTTGRQKAISTCSSHLTVVCTYYATLVTNYMIPLTGRTTTFDKYTSLLYIVVTPLMNPIIYTLKNQEIRSALNFNIH</sequence>
<evidence type="ECO:0000256" key="15">
    <source>
        <dbReference type="RuleBase" id="RU363047"/>
    </source>
</evidence>
<keyword evidence="9 15" id="KW-0472">Membrane</keyword>
<dbReference type="GO" id="GO:0004930">
    <property type="term" value="F:G protein-coupled receptor activity"/>
    <property type="evidence" value="ECO:0007669"/>
    <property type="project" value="UniProtKB-KW"/>
</dbReference>
<feature type="transmembrane region" description="Helical" evidence="15">
    <location>
        <begin position="60"/>
        <end position="82"/>
    </location>
</feature>
<dbReference type="FunFam" id="1.20.1070.10:FF:000010">
    <property type="entry name" value="Olfactory receptor"/>
    <property type="match status" value="1"/>
</dbReference>
<evidence type="ECO:0000256" key="7">
    <source>
        <dbReference type="ARBA" id="ARBA00022989"/>
    </source>
</evidence>
<evidence type="ECO:0000259" key="16">
    <source>
        <dbReference type="PROSITE" id="PS50262"/>
    </source>
</evidence>
<keyword evidence="10" id="KW-1015">Disulfide bond</keyword>
<dbReference type="PRINTS" id="PR00237">
    <property type="entry name" value="GPCRRHODOPSN"/>
</dbReference>
<evidence type="ECO:0000256" key="12">
    <source>
        <dbReference type="ARBA" id="ARBA00023180"/>
    </source>
</evidence>
<dbReference type="AlphaFoldDB" id="A0A974DEX5"/>
<proteinExistence type="inferred from homology"/>
<dbReference type="SUPFAM" id="SSF81321">
    <property type="entry name" value="Family A G protein-coupled receptor-like"/>
    <property type="match status" value="1"/>
</dbReference>
<feature type="transmembrane region" description="Helical" evidence="15">
    <location>
        <begin position="26"/>
        <end position="51"/>
    </location>
</feature>
<dbReference type="Gene3D" id="1.20.1070.10">
    <property type="entry name" value="Rhodopsin 7-helix transmembrane proteins"/>
    <property type="match status" value="1"/>
</dbReference>
<evidence type="ECO:0000256" key="6">
    <source>
        <dbReference type="ARBA" id="ARBA00022725"/>
    </source>
</evidence>
<feature type="transmembrane region" description="Helical" evidence="15">
    <location>
        <begin position="102"/>
        <end position="121"/>
    </location>
</feature>
<evidence type="ECO:0000256" key="13">
    <source>
        <dbReference type="ARBA" id="ARBA00023224"/>
    </source>
</evidence>
<dbReference type="Proteomes" id="UP000694892">
    <property type="component" value="Chromosome 3L"/>
</dbReference>
<keyword evidence="8 14" id="KW-0297">G-protein coupled receptor</keyword>
<accession>A0A974DEX5</accession>
<keyword evidence="11 14" id="KW-0675">Receptor</keyword>
<evidence type="ECO:0000256" key="2">
    <source>
        <dbReference type="ARBA" id="ARBA00010663"/>
    </source>
</evidence>
<evidence type="ECO:0000256" key="1">
    <source>
        <dbReference type="ARBA" id="ARBA00004651"/>
    </source>
</evidence>
<evidence type="ECO:0000256" key="5">
    <source>
        <dbReference type="ARBA" id="ARBA00022692"/>
    </source>
</evidence>
<gene>
    <name evidence="17" type="ORF">XELAEV_18019360mg</name>
</gene>
<comment type="subcellular location">
    <subcellularLocation>
        <location evidence="1 15">Cell membrane</location>
        <topology evidence="1 15">Multi-pass membrane protein</topology>
    </subcellularLocation>
</comment>
<keyword evidence="3 15" id="KW-1003">Cell membrane</keyword>
<dbReference type="PANTHER" id="PTHR24242:SF253">
    <property type="entry name" value="OLFACTORY RECEPTOR-RELATED"/>
    <property type="match status" value="1"/>
</dbReference>
<protein>
    <recommendedName>
        <fullName evidence="15">Olfactory receptor</fullName>
    </recommendedName>
</protein>
<dbReference type="PROSITE" id="PS00237">
    <property type="entry name" value="G_PROTEIN_RECEP_F1_1"/>
    <property type="match status" value="1"/>
</dbReference>
<dbReference type="InterPro" id="IPR000276">
    <property type="entry name" value="GPCR_Rhodpsn"/>
</dbReference>